<evidence type="ECO:0000313" key="2">
    <source>
        <dbReference type="Proteomes" id="UP000244060"/>
    </source>
</evidence>
<proteinExistence type="predicted"/>
<dbReference type="OrthoDB" id="7834329at2"/>
<comment type="caution">
    <text evidence="1">The sequence shown here is derived from an EMBL/GenBank/DDBJ whole genome shotgun (WGS) entry which is preliminary data.</text>
</comment>
<keyword evidence="2" id="KW-1185">Reference proteome</keyword>
<evidence type="ECO:0000313" key="1">
    <source>
        <dbReference type="EMBL" id="PTR15387.1"/>
    </source>
</evidence>
<gene>
    <name evidence="1" type="ORF">C8J28_114108</name>
</gene>
<protein>
    <recommendedName>
        <fullName evidence="3">PhiE125 gp8 family phage protein</fullName>
    </recommendedName>
</protein>
<accession>A0A2T5JYY5</accession>
<dbReference type="Gene3D" id="1.10.3230.30">
    <property type="entry name" value="Phage gp6-like head-tail connector protein"/>
    <property type="match status" value="1"/>
</dbReference>
<dbReference type="AlphaFoldDB" id="A0A2T5JYY5"/>
<evidence type="ECO:0008006" key="3">
    <source>
        <dbReference type="Google" id="ProtNLM"/>
    </source>
</evidence>
<name>A0A2T5JYY5_9RHOB</name>
<dbReference type="Proteomes" id="UP000244060">
    <property type="component" value="Unassembled WGS sequence"/>
</dbReference>
<dbReference type="EMBL" id="QAOT01000014">
    <property type="protein sequence ID" value="PTR15387.1"/>
    <property type="molecule type" value="Genomic_DNA"/>
</dbReference>
<dbReference type="RefSeq" id="WP_108221491.1">
    <property type="nucleotide sequence ID" value="NZ_CP090021.1"/>
</dbReference>
<organism evidence="1 2">
    <name type="scientific">Cereibacter azotoformans</name>
    <dbReference type="NCBI Taxonomy" id="43057"/>
    <lineage>
        <taxon>Bacteria</taxon>
        <taxon>Pseudomonadati</taxon>
        <taxon>Pseudomonadota</taxon>
        <taxon>Alphaproteobacteria</taxon>
        <taxon>Rhodobacterales</taxon>
        <taxon>Paracoccaceae</taxon>
        <taxon>Cereibacter</taxon>
    </lineage>
</organism>
<sequence length="169" mass="18244">MRVIEPPALAVPVEAFKRAVHLDGPDDDLLIAELLAAATEVVETAARRPLMPRLVAFETPAGRWSRWYLPIAPVIELVEISDPAAARLVRGATEPVLERPAADGAVSLTALCGHEDPARIPRGLCQAVILLAKEWHDAGIGPAESAPPLSFGIQRLIRQARYARPMVSE</sequence>
<reference evidence="1 2" key="1">
    <citation type="submission" date="2018-04" db="EMBL/GenBank/DDBJ databases">
        <title>Genomic Encyclopedia of Type Strains, Phase III (KMG-III): the genomes of soil and plant-associated and newly described type strains.</title>
        <authorList>
            <person name="Whitman W."/>
        </authorList>
    </citation>
    <scope>NUCLEOTIDE SEQUENCE [LARGE SCALE GENOMIC DNA]</scope>
    <source>
        <strain evidence="1 2">KA25</strain>
    </source>
</reference>